<feature type="transmembrane region" description="Helical" evidence="3">
    <location>
        <begin position="94"/>
        <end position="115"/>
    </location>
</feature>
<evidence type="ECO:0000313" key="6">
    <source>
        <dbReference type="Proteomes" id="UP000092461"/>
    </source>
</evidence>
<feature type="transmembrane region" description="Helical" evidence="3">
    <location>
        <begin position="223"/>
        <end position="243"/>
    </location>
</feature>
<feature type="region of interest" description="Disordered" evidence="2">
    <location>
        <begin position="1"/>
        <end position="24"/>
    </location>
</feature>
<dbReference type="GO" id="GO:0090482">
    <property type="term" value="F:vitamin transmembrane transporter activity"/>
    <property type="evidence" value="ECO:0007669"/>
    <property type="project" value="InterPro"/>
</dbReference>
<dbReference type="EMBL" id="AJWK01012674">
    <property type="status" value="NOT_ANNOTATED_CDS"/>
    <property type="molecule type" value="Genomic_DNA"/>
</dbReference>
<evidence type="ECO:0000256" key="1">
    <source>
        <dbReference type="ARBA" id="ARBA00005773"/>
    </source>
</evidence>
<evidence type="ECO:0000313" key="4">
    <source>
        <dbReference type="EMBL" id="MBC1171840.1"/>
    </source>
</evidence>
<reference evidence="5" key="3">
    <citation type="submission" date="2020-05" db="UniProtKB">
        <authorList>
            <consortium name="EnsemblMetazoa"/>
        </authorList>
    </citation>
    <scope>IDENTIFICATION</scope>
    <source>
        <strain evidence="5">Jacobina</strain>
    </source>
</reference>
<proteinExistence type="inferred from homology"/>
<feature type="transmembrane region" description="Helical" evidence="3">
    <location>
        <begin position="152"/>
        <end position="172"/>
    </location>
</feature>
<dbReference type="Gene3D" id="1.20.1250.20">
    <property type="entry name" value="MFS general substrate transporter like domains"/>
    <property type="match status" value="1"/>
</dbReference>
<keyword evidence="6" id="KW-1185">Reference proteome</keyword>
<dbReference type="EMBL" id="GITU01003137">
    <property type="protein sequence ID" value="MBC1171840.1"/>
    <property type="molecule type" value="Transcribed_RNA"/>
</dbReference>
<dbReference type="AlphaFoldDB" id="A0A1B0CHT6"/>
<dbReference type="GO" id="GO:0005886">
    <property type="term" value="C:plasma membrane"/>
    <property type="evidence" value="ECO:0007669"/>
    <property type="project" value="TreeGrafter"/>
</dbReference>
<protein>
    <submittedName>
        <fullName evidence="4">Putative folate transporter 1-like aedes albopictus</fullName>
    </submittedName>
</protein>
<dbReference type="EMBL" id="AJWK01012675">
    <property type="status" value="NOT_ANNOTATED_CDS"/>
    <property type="molecule type" value="Genomic_DNA"/>
</dbReference>
<dbReference type="EMBL" id="AJWK01012677">
    <property type="status" value="NOT_ANNOTATED_CDS"/>
    <property type="molecule type" value="Genomic_DNA"/>
</dbReference>
<dbReference type="EMBL" id="AJWK01012676">
    <property type="status" value="NOT_ANNOTATED_CDS"/>
    <property type="molecule type" value="Genomic_DNA"/>
</dbReference>
<keyword evidence="3" id="KW-0812">Transmembrane</keyword>
<keyword evidence="3" id="KW-1133">Transmembrane helix</keyword>
<reference evidence="6" key="1">
    <citation type="submission" date="2012-05" db="EMBL/GenBank/DDBJ databases">
        <title>Whole Genome Assembly of Lutzomyia longipalpis.</title>
        <authorList>
            <person name="Richards S."/>
            <person name="Qu C."/>
            <person name="Dillon R."/>
            <person name="Worley K."/>
            <person name="Scherer S."/>
            <person name="Batterton M."/>
            <person name="Taylor A."/>
            <person name="Hawes A."/>
            <person name="Hernandez B."/>
            <person name="Kovar C."/>
            <person name="Mandapat C."/>
            <person name="Pham C."/>
            <person name="Qu C."/>
            <person name="Jing C."/>
            <person name="Bess C."/>
            <person name="Bandaranaike D."/>
            <person name="Ngo D."/>
            <person name="Ongeri F."/>
            <person name="Arias F."/>
            <person name="Lara F."/>
            <person name="Weissenberger G."/>
            <person name="Kamau G."/>
            <person name="Han H."/>
            <person name="Shen H."/>
            <person name="Dinh H."/>
            <person name="Khalil I."/>
            <person name="Jones J."/>
            <person name="Shafer J."/>
            <person name="Jayaseelan J."/>
            <person name="Quiroz J."/>
            <person name="Blankenburg K."/>
            <person name="Nguyen L."/>
            <person name="Jackson L."/>
            <person name="Francisco L."/>
            <person name="Tang L.-Y."/>
            <person name="Pu L.-L."/>
            <person name="Perales L."/>
            <person name="Lorensuhewa L."/>
            <person name="Munidasa M."/>
            <person name="Coyle M."/>
            <person name="Taylor M."/>
            <person name="Puazo M."/>
            <person name="Firestine M."/>
            <person name="Scheel M."/>
            <person name="Javaid M."/>
            <person name="Wang M."/>
            <person name="Li M."/>
            <person name="Tabassum N."/>
            <person name="Saada N."/>
            <person name="Osuji N."/>
            <person name="Aqrawi P."/>
            <person name="Fu Q."/>
            <person name="Thornton R."/>
            <person name="Raj R."/>
            <person name="Goodspeed R."/>
            <person name="Mata R."/>
            <person name="Najjar R."/>
            <person name="Gubbala S."/>
            <person name="Lee S."/>
            <person name="Denson S."/>
            <person name="Patil S."/>
            <person name="Macmil S."/>
            <person name="Qi S."/>
            <person name="Matskevitch T."/>
            <person name="Palculict T."/>
            <person name="Mathew T."/>
            <person name="Vee V."/>
            <person name="Velamala V."/>
            <person name="Korchina V."/>
            <person name="Cai W."/>
            <person name="Liu W."/>
            <person name="Dai W."/>
            <person name="Zou X."/>
            <person name="Zhu Y."/>
            <person name="Zhang Y."/>
            <person name="Wu Y.-Q."/>
            <person name="Xin Y."/>
            <person name="Nazarath L."/>
            <person name="Kovar C."/>
            <person name="Han Y."/>
            <person name="Muzny D."/>
            <person name="Gibbs R."/>
        </authorList>
    </citation>
    <scope>NUCLEOTIDE SEQUENCE [LARGE SCALE GENOMIC DNA]</scope>
    <source>
        <strain evidence="6">Jacobina</strain>
    </source>
</reference>
<keyword evidence="3" id="KW-0472">Membrane</keyword>
<name>A0A1B0CHT6_LUTLO</name>
<feature type="transmembrane region" description="Helical" evidence="3">
    <location>
        <begin position="184"/>
        <end position="208"/>
    </location>
</feature>
<accession>A0A1B0CHT6</accession>
<dbReference type="PANTHER" id="PTHR10686:SF18">
    <property type="entry name" value="IP11787P-RELATED"/>
    <property type="match status" value="1"/>
</dbReference>
<evidence type="ECO:0000256" key="3">
    <source>
        <dbReference type="SAM" id="Phobius"/>
    </source>
</evidence>
<dbReference type="Proteomes" id="UP000092461">
    <property type="component" value="Unassembled WGS sequence"/>
</dbReference>
<dbReference type="EnsemblMetazoa" id="LLOJ003998-RA">
    <property type="protein sequence ID" value="LLOJ003998-PA"/>
    <property type="gene ID" value="LLOJ003998"/>
</dbReference>
<dbReference type="PANTHER" id="PTHR10686">
    <property type="entry name" value="FOLATE TRANSPORTER"/>
    <property type="match status" value="1"/>
</dbReference>
<evidence type="ECO:0000313" key="5">
    <source>
        <dbReference type="EnsemblMetazoa" id="LLOJ003998-PA"/>
    </source>
</evidence>
<dbReference type="Pfam" id="PF01770">
    <property type="entry name" value="Folate_carrier"/>
    <property type="match status" value="1"/>
</dbReference>
<dbReference type="InterPro" id="IPR036259">
    <property type="entry name" value="MFS_trans_sf"/>
</dbReference>
<dbReference type="SUPFAM" id="SSF103473">
    <property type="entry name" value="MFS general substrate transporter"/>
    <property type="match status" value="1"/>
</dbReference>
<dbReference type="VEuPathDB" id="VectorBase:LLOJ003998"/>
<sequence>MTVEETDGEGNAPTNGRAITDIPNADSSSIKEEKIRFSCQRAIVLLWQHFIAGYSNRTVFQWSLWWALAMCGFLQVQTYIQPLWQQIDYGRETFWNGAVEAILTLLGALSALLAGSLNARLIEKWDLWILTICSLVEGALILGAAFTQYVMVAYVTYILFGTLYHFMITIASATVAKYLVEDSFALIFGINTMFALLFQTIMTIIVISDVGFALDPRGQFQVFGWYFVCLAAIFGATGVVKIVNRKCRGGTFQLASN</sequence>
<dbReference type="InterPro" id="IPR002666">
    <property type="entry name" value="Folate_carrier"/>
</dbReference>
<reference evidence="4" key="2">
    <citation type="journal article" date="2020" name="BMC">
        <title>Leishmania infection induces a limited differential gene expression in the sand fly midgut.</title>
        <authorList>
            <person name="Coutinho-Abreu I.V."/>
            <person name="Serafim T.D."/>
            <person name="Meneses C."/>
            <person name="Kamhawi S."/>
            <person name="Oliveira F."/>
            <person name="Valenzuela J.G."/>
        </authorList>
    </citation>
    <scope>NUCLEOTIDE SEQUENCE</scope>
    <source>
        <strain evidence="4">Jacobina</strain>
        <tissue evidence="4">Midgut</tissue>
    </source>
</reference>
<dbReference type="VEuPathDB" id="VectorBase:LLONM1_005193"/>
<organism evidence="5 6">
    <name type="scientific">Lutzomyia longipalpis</name>
    <name type="common">Sand fly</name>
    <dbReference type="NCBI Taxonomy" id="7200"/>
    <lineage>
        <taxon>Eukaryota</taxon>
        <taxon>Metazoa</taxon>
        <taxon>Ecdysozoa</taxon>
        <taxon>Arthropoda</taxon>
        <taxon>Hexapoda</taxon>
        <taxon>Insecta</taxon>
        <taxon>Pterygota</taxon>
        <taxon>Neoptera</taxon>
        <taxon>Endopterygota</taxon>
        <taxon>Diptera</taxon>
        <taxon>Nematocera</taxon>
        <taxon>Psychodoidea</taxon>
        <taxon>Psychodidae</taxon>
        <taxon>Lutzomyia</taxon>
        <taxon>Lutzomyia</taxon>
    </lineage>
</organism>
<feature type="transmembrane region" description="Helical" evidence="3">
    <location>
        <begin position="64"/>
        <end position="82"/>
    </location>
</feature>
<evidence type="ECO:0000256" key="2">
    <source>
        <dbReference type="SAM" id="MobiDB-lite"/>
    </source>
</evidence>
<comment type="similarity">
    <text evidence="1">Belongs to the reduced folate carrier (RFC) transporter (TC 2.A.48) family.</text>
</comment>
<feature type="transmembrane region" description="Helical" evidence="3">
    <location>
        <begin position="127"/>
        <end position="146"/>
    </location>
</feature>